<dbReference type="SMART" id="SM00671">
    <property type="entry name" value="SEL1"/>
    <property type="match status" value="1"/>
</dbReference>
<proteinExistence type="predicted"/>
<dbReference type="InterPro" id="IPR011990">
    <property type="entry name" value="TPR-like_helical_dom_sf"/>
</dbReference>
<name>A0A4P9WGV9_9FUNG</name>
<protein>
    <recommendedName>
        <fullName evidence="3">HCP-like protein</fullName>
    </recommendedName>
</protein>
<organism evidence="1 2">
    <name type="scientific">Blyttiomyces helicus</name>
    <dbReference type="NCBI Taxonomy" id="388810"/>
    <lineage>
        <taxon>Eukaryota</taxon>
        <taxon>Fungi</taxon>
        <taxon>Fungi incertae sedis</taxon>
        <taxon>Chytridiomycota</taxon>
        <taxon>Chytridiomycota incertae sedis</taxon>
        <taxon>Chytridiomycetes</taxon>
        <taxon>Chytridiomycetes incertae sedis</taxon>
        <taxon>Blyttiomyces</taxon>
    </lineage>
</organism>
<dbReference type="EMBL" id="KZ995201">
    <property type="protein sequence ID" value="RKO91165.1"/>
    <property type="molecule type" value="Genomic_DNA"/>
</dbReference>
<dbReference type="SUPFAM" id="SSF81901">
    <property type="entry name" value="HCP-like"/>
    <property type="match status" value="1"/>
</dbReference>
<accession>A0A4P9WGV9</accession>
<dbReference type="Proteomes" id="UP000269721">
    <property type="component" value="Unassembled WGS sequence"/>
</dbReference>
<evidence type="ECO:0008006" key="3">
    <source>
        <dbReference type="Google" id="ProtNLM"/>
    </source>
</evidence>
<dbReference type="Gene3D" id="1.25.40.10">
    <property type="entry name" value="Tetratricopeptide repeat domain"/>
    <property type="match status" value="1"/>
</dbReference>
<gene>
    <name evidence="1" type="ORF">BDK51DRAFT_51827</name>
</gene>
<evidence type="ECO:0000313" key="1">
    <source>
        <dbReference type="EMBL" id="RKO91165.1"/>
    </source>
</evidence>
<keyword evidence="2" id="KW-1185">Reference proteome</keyword>
<dbReference type="InterPro" id="IPR006597">
    <property type="entry name" value="Sel1-like"/>
</dbReference>
<evidence type="ECO:0000313" key="2">
    <source>
        <dbReference type="Proteomes" id="UP000269721"/>
    </source>
</evidence>
<sequence>MIAAQSGDLDAQYVMGIFCTERLTFDRGADDESIFPGFPPLATHAPADGSPHPAGGDDLVAAFADMTVGAARSPAEAEARSVHWFRRAAEGGHVASMHAMALRLNRGQGVAPDPREASDLYMRAAENGDRLAREMFAEQSLITREARTNADLFRQLAGMKRIPSSMKIPVHSPNLLGLMLAIGHERSRREEYRSLYYGKYCKELDDLVVEVRVFEEALGQFSFRLGVGGAGSKSGG</sequence>
<dbReference type="Pfam" id="PF08238">
    <property type="entry name" value="Sel1"/>
    <property type="match status" value="2"/>
</dbReference>
<reference evidence="2" key="1">
    <citation type="journal article" date="2018" name="Nat. Microbiol.">
        <title>Leveraging single-cell genomics to expand the fungal tree of life.</title>
        <authorList>
            <person name="Ahrendt S.R."/>
            <person name="Quandt C.A."/>
            <person name="Ciobanu D."/>
            <person name="Clum A."/>
            <person name="Salamov A."/>
            <person name="Andreopoulos B."/>
            <person name="Cheng J.F."/>
            <person name="Woyke T."/>
            <person name="Pelin A."/>
            <person name="Henrissat B."/>
            <person name="Reynolds N.K."/>
            <person name="Benny G.L."/>
            <person name="Smith M.E."/>
            <person name="James T.Y."/>
            <person name="Grigoriev I.V."/>
        </authorList>
    </citation>
    <scope>NUCLEOTIDE SEQUENCE [LARGE SCALE GENOMIC DNA]</scope>
</reference>
<dbReference type="AlphaFoldDB" id="A0A4P9WGV9"/>
<dbReference type="OrthoDB" id="272077at2759"/>